<evidence type="ECO:0000256" key="4">
    <source>
        <dbReference type="ARBA" id="ARBA00022598"/>
    </source>
</evidence>
<dbReference type="Pfam" id="PF00550">
    <property type="entry name" value="PP-binding"/>
    <property type="match status" value="6"/>
</dbReference>
<dbReference type="Gene3D" id="3.40.50.12780">
    <property type="entry name" value="N-terminal domain of ligase-like"/>
    <property type="match status" value="3"/>
</dbReference>
<sequence length="4745" mass="523196">MDHNLSVVNPDPVRLPGPQLLNDLVKPPSDSIALEFLRENDIQAFSYSELHQKADILALRITQAIGNTQGGFIVPVLIRQSPLLYISLLAILKAGGAFCPLNIDTPPERVRFILEDVSAQLVLATAELEPCIPSGSHTVVLVDAPDTNTHHVSHRNPSPEDLAYVMYTSGSTGTPKGVAISHSAATQALLGHSRHIPAFSRFLQFAAPTFDVSVFEIFFPLFRGATLISVHREEMLDDLPGVLRTMRVDACELTPTVAGSLLRKRENAPDLGLILTIGEMLNAPVVSEFGGDDNKKSILWAMYGPTEATIHCTLQTSFSTSSSTGNIGIPLDTVSCFVIEPATPENKDFRILPRGEVGELAVGGHQLAVGYLNRPEQTSASFIDSPYGRVYRTGDKARLLADGTLECLGRLSDGQVKLRGQRLELGEVEAAVLRTQGCHSAVAAVMESSLVVFCAAEAGVGEDDVLTQCRRWLPGFMVPSQAIIMWELPRLPSGKVDKKKLRADFQETMKAATEEEALTNDERAVVRVVSEALGCEVSLSTNLASAGVNSLIAIKLASSLRTAGFNITAPQLLITRTVADLCSVLEARTDNDTSVNVSLLADLELLSQQYAHLSGLAGEVADILPCIPLQSTMIAETMRNETSYCNSIELEVTGFQASEVAAAFSRVVSSNDALRTGFAEWRDGFVSLLFNVAPPEKILVVPEFDTTFSISTPEEWLHPFRIQIRQDEESVRVLFHIHHAIYDGWSMDMILSDVSRLLLDDQEIPHRKQFRAVAEYHANPHTNSRNDDARAFWSEHLRGWNKTPFPKLNGQRLSTGEVHSLDASFDVTAAEVEALSQELGISPQVFFQAGLALLWSAIQGSSDIVLGSVTSGRSIPVVGIESIIGPCIASMPLRANMADMQTALDLLRSIHSSNRLAMSHTTLPLAEIAKLTEGQTKDGLYDVLFAYQESLYSGDKHGFIRELHHLDRLETKVLVEVEPRKDSFSIQLTYHCDSFPKDFAAHFMDQLQGIVRHLLHHSSDSLLAAKAPAAEESIYNQSPTILVGPCDLSLLFQQAAERSPHADALCFAESLSDKPSTTTLSYQQLNASANQIGRFLQYNGAAPGDVIAIIMDKSVNLYTSILGIVKAGCGYLPILPSTPSARVQEIFRQAQITFCLVDRESSTLRELAHQVHFLNVQAAALQLFPPSNLNIEPDASRLAYVIYTSGTTGVPKGVAVTQQNIVSNITYLQQTYPNTPSSRLLQACSQAFDVSVFEIFFTWHAGMCLCTGTNDVLFEDLEHAIRQLGVTHLSLTPTVASLVDPKNVPAVEFLVTAGEPMTQMVLELWGELLWQGYGPSETTNICSVKQMKPGEHIEHLGWVFPNTSIFVMAPESTEVLPIGWVGEFCFGGDQVAHGYLNMSALTAQKFIAHARYGRIYRSGDMGRMLPDGSLVILGRIDDQIKLRGQRIEAGEVNSLITLSSLASSAVTMLVRRDKTAQDQLASFYVPAPSASKPEVENVNLETSNAILSTLQAKLPSYMVPSYLIPVPRIPLTSSGKVDRRELQQKFQDLSREELEKYSGDHPQHGNGEWTDIESRVADVLAETMNVPRSDIGRWTAFATLGIDSISAIRASRALGSAIGRVPISALLQNPTVAQLAKYIDNASSKSTPRMATTQVPQDIADGISSAFSAENRDIATILPCTPLQEAMLSRGQGSYYNKILLRLRMDPEQIRGHWNDMARRHGVLRTCFVSTDLPDMAIVQVVLNGWEIPWKTFDVSVPSLDGAIHEHLTTLPEPLDSKTPPLSMAMIRYRGSVFLSLIIHHALYDGVAMENLWREVECLAHGGALSSPVAYEPFLQQVRTLPEDVEDFWKTSFRGFRPSTLFVPSKSHQIDQCTHTISLDMAYSGLQTRLRGLGVSLLSLCQAAWASVVAISYNVPDISFGNVMSGRTLDMEGLDKLIAPCFNTIPLRVDVSSSSQNHQLLKHFQDFNSKVIPYQFTPLRLVQKIVNRQRRSLFDTLLLLQQPLQEMDERVWTLEEDSGDMDIPLVCEVVPCPNLNSIVVNIHHDMSVVSGDVASTFAELFKHVIRHILGSPFAPPLTRNALPASLGTLIETLKAKQDKIQDPEQTTQMSEQWTWREKQIRDAFSALSRVPVGSIRRSTTIFQLGLDSIHAVQIASALRRKNYTVSASDVMECATCAKLASRLREKAASNTAAPRYDIDNFSRHVTPQIEPSLLPTVEAILPCTPIQSAMLTSSAQSDGANYLNMLSFELSESLNTSVLVDAWRKLQAQHPMLRTGFAPIQHQDSAYAMLRHAAVSVELPVVVIDDSETQTFDRLQWKRDKASQIQKNIAGLCWNVALVQNEKGIVMHLLIHHALYDGQSLSAMLDSLALCIQGYNVNIPSIETALSTVMAESLDHKDAQDFWQQHAKNVVINRFPIMTPLREDKRVMLVHEDHMSISFSTLQELAQRQSATIQAVLQAAWTRVLSSYLGETSVVFGVTMSARSTDELQDAPFPCLATLPIIASNHSSNRDLVGAAMEYNTGLHKHPYAPLGQIQKWLGHAANPVFDTLLTYQKMDSDSHVVRPWKLVQDDATVEYPVSLEIEPLSDGRVRLCVTFFSDVLPREQADLMARQFDATVEHLLRHPTADEDDLYKINANMFSITPAISPIIPAPVRFLHEFVEVEAAKNPHRIALEFVSGFNGNEPIRKTWTYQELDRAGNRVANLLNRQAPVGSIVAIHFNKCPEAYFAILGILKAGCSFVALDPSAPKARKEFILGDSGSPCLLIRSGDALDFDSSVEIIGIDEAALEREACTKRDLGADFAPDATCYCLYTSGTTGTPKGCEITHDNTVQAMMAFQELFKGHWDDKSRWLQFAALHFDVSVLEQYWSWSVGITVVAAPKDLILDDLTGTINNLEITHIDLTPSLARLTHPDEVPSLCRGVFITGGEQLKQEILDAWGPKAVIYNAYGPTEATIGVTTYQRVPINGRPSNIGKQFLNVGSYIFRQGTETPVLRGAVGELCVSGKLVGKGYLNRPELTEERFPTLKEFGERIYRTGDLVRILHDGCFDFLGRADDQVKLRGQRLEIGEINQAILSGVPEIHDVATIVIRHGSSGKDVLVSFIVTSVDKSQGLSVLPQDGMGVKARAACRAHLPPYMVPTYFLRLPHIPLSSNNKAEVKQLKALFQDLSHERLMEISNDSTASVELDWRLFTAIRSGVAEFTRLSPEEITERTSVFDLDVDSITVMQLARFLKDRGVQTSPTLILKNPILADLVAAVKAESPANQHHLVRETEQLIYAHGHRHRNLVCRELGVKPSDIEYIAPCSPLQQGIVSKATTEGQGAYFNTFQLVIENEDVSIEGLREAWEAVVTAHAILRTAFVNTTDGCIQVALKSTNKWQEHVLSDKATIDGFLQDKRAEWIKDNENNMPAPFQILYVTAGDIKTLVIHIFHALYDGSSFDLMLNQVASAYRNKTVPGGPFFLDALTHGLLWQYDDSKDFWVDHLRGWSPCPTPKLSEGVADTAVSSSRTISLDKLESLRKSQNVTMQAVVLSLWTLVLQKRFDNGLAIGVILSGRTIDLPGAESIIGPLFNTLPFFNPSLHGQTWASLVRKCHTFNTSISSFQHTPLNDISKWCTGGRPLFDNLFVFQIEQTAVDDAFPWKVQDGPLNPDYPLAFEAIQKRDGTLRVNVVAHGHIVDIDGLLKLVDEFEAAVSSMSENLDSLVDSSADHSAPLRPVETSAAHSPSAESDNFEWSGAAQAIRDEVASICGLPTADVQSSSTMLSLGIDSIDVIKLSARLKKQGIQISASEIMRNQRMDLICHSASRHQTGSGPVEVVNMENLQALKDRLWKHVQSLGTDMETIEAVLPPTPLQESMVAAMVQSDFQWYFNHDVLEVAEDVHMDQLKLAWQSVIEQSPILRTGFCQLNELDLDMAYCQVVKNSSPALAKDTLINQVSDTERLVEEAIAEARAGEAYENLFQLRFATDGQRRFVVVSIAHALYDGWSLGLTYETLQAAYQGISKPNPTPDLFLSTILASTTEASNQFWSEYLTGVTPTLLPQAETESPSNTISRSERPCIMPLSQIMDVCKSQAISLQTLCHTAWAAVLARRTGMLDVVFGVVLSGREFESAEDLMFPTINTVALRCILHGSVSGFLSYLEENMTDMRNFQSFPLRKAQRAANVPGRELFNSLFMLQKAAQQTPSQQLLKSVEGSSALDYPVCIEAEVLGDQLIWRAACQGHYFSESEAAALVAELDQVMQYLTSSTSAEVLSWVEDGVTICGLEAIRMGTAQEETLAKTPAVADEEWNERCTIIRKVLSQTSHIPEESIPATTSLYHLGLDSISAIKVSTILRKQNILLKPRDLLIANSIPEMARLAETESRSDDTPATPKWSPPPTINVARILESNRLVQDDVQAVLPALPMQVYMLSAWKNSGGTVFFPEFCYRVDGSVKEDDIHEAWRLLVAQTPILRTRILTTSSKDIPMIQVILQPNSQACHHNPLLHFTVHRDSEDWTIRIHLQHALYDAVSLPEIIHRFGEILGGARGEADAVSAWEDFAIQPRLESSCTSRKEFWTNYLQGCQSVIQPSAPVPSERVSYFQKAALSDTARLRVMASTHGISVQSLFIAAYAKLLSHTTQTASTVFGIYLANRLEQGPPTIYPTLNLVPLCVRDAATGSLLEIAARIQNDIHQISSLGREKVGLWEIAEWTGVQISSFVNFLSNASADNTTATNTLVPVRPSVGESDVGIQTLRAWLEYNPNIAQPAFPVSGP</sequence>
<evidence type="ECO:0000313" key="9">
    <source>
        <dbReference type="Proteomes" id="UP000813444"/>
    </source>
</evidence>
<dbReference type="InterPro" id="IPR036736">
    <property type="entry name" value="ACP-like_sf"/>
</dbReference>
<dbReference type="GO" id="GO:0043041">
    <property type="term" value="P:amino acid activation for nonribosomal peptide biosynthetic process"/>
    <property type="evidence" value="ECO:0007669"/>
    <property type="project" value="TreeGrafter"/>
</dbReference>
<dbReference type="GO" id="GO:0031169">
    <property type="term" value="P:ferrichrome biosynthetic process"/>
    <property type="evidence" value="ECO:0007669"/>
    <property type="project" value="UniProtKB-ARBA"/>
</dbReference>
<dbReference type="InterPro" id="IPR045851">
    <property type="entry name" value="AMP-bd_C_sf"/>
</dbReference>
<dbReference type="Gene3D" id="3.30.559.30">
    <property type="entry name" value="Nonribosomal peptide synthetase, condensation domain"/>
    <property type="match status" value="6"/>
</dbReference>
<keyword evidence="3" id="KW-0597">Phosphoprotein</keyword>
<evidence type="ECO:0000256" key="6">
    <source>
        <dbReference type="SAM" id="MobiDB-lite"/>
    </source>
</evidence>
<dbReference type="FunFam" id="3.40.50.12780:FF:000024">
    <property type="entry name" value="Nonribosomal siderophore peptide synthase SidC"/>
    <property type="match status" value="2"/>
</dbReference>
<comment type="caution">
    <text evidence="8">The sequence shown here is derived from an EMBL/GenBank/DDBJ whole genome shotgun (WGS) entry which is preliminary data.</text>
</comment>
<feature type="domain" description="Carrier" evidence="7">
    <location>
        <begin position="3180"/>
        <end position="3259"/>
    </location>
</feature>
<dbReference type="InterPro" id="IPR000873">
    <property type="entry name" value="AMP-dep_synth/lig_dom"/>
</dbReference>
<dbReference type="FunFam" id="3.30.300.30:FF:000015">
    <property type="entry name" value="Nonribosomal peptide synthase SidD"/>
    <property type="match status" value="1"/>
</dbReference>
<gene>
    <name evidence="8" type="ORF">B0I35DRAFT_193262</name>
</gene>
<reference evidence="8" key="1">
    <citation type="journal article" date="2021" name="Nat. Commun.">
        <title>Genetic determinants of endophytism in the Arabidopsis root mycobiome.</title>
        <authorList>
            <person name="Mesny F."/>
            <person name="Miyauchi S."/>
            <person name="Thiergart T."/>
            <person name="Pickel B."/>
            <person name="Atanasova L."/>
            <person name="Karlsson M."/>
            <person name="Huettel B."/>
            <person name="Barry K.W."/>
            <person name="Haridas S."/>
            <person name="Chen C."/>
            <person name="Bauer D."/>
            <person name="Andreopoulos W."/>
            <person name="Pangilinan J."/>
            <person name="LaButti K."/>
            <person name="Riley R."/>
            <person name="Lipzen A."/>
            <person name="Clum A."/>
            <person name="Drula E."/>
            <person name="Henrissat B."/>
            <person name="Kohler A."/>
            <person name="Grigoriev I.V."/>
            <person name="Martin F.M."/>
            <person name="Hacquard S."/>
        </authorList>
    </citation>
    <scope>NUCLEOTIDE SEQUENCE</scope>
    <source>
        <strain evidence="8">MPI-CAGE-CH-0235</strain>
    </source>
</reference>
<dbReference type="InterPro" id="IPR020845">
    <property type="entry name" value="AMP-binding_CS"/>
</dbReference>
<dbReference type="InterPro" id="IPR009081">
    <property type="entry name" value="PP-bd_ACP"/>
</dbReference>
<protein>
    <submittedName>
        <fullName evidence="8">Non-ribosomal peptide synthetase</fullName>
    </submittedName>
</protein>
<dbReference type="Gene3D" id="3.30.559.10">
    <property type="entry name" value="Chloramphenicol acetyltransferase-like domain"/>
    <property type="match status" value="6"/>
</dbReference>
<dbReference type="Proteomes" id="UP000813444">
    <property type="component" value="Unassembled WGS sequence"/>
</dbReference>
<evidence type="ECO:0000256" key="2">
    <source>
        <dbReference type="ARBA" id="ARBA00022450"/>
    </source>
</evidence>
<dbReference type="GO" id="GO:0005737">
    <property type="term" value="C:cytoplasm"/>
    <property type="evidence" value="ECO:0007669"/>
    <property type="project" value="TreeGrafter"/>
</dbReference>
<feature type="domain" description="Carrier" evidence="7">
    <location>
        <begin position="1570"/>
        <end position="1643"/>
    </location>
</feature>
<evidence type="ECO:0000259" key="7">
    <source>
        <dbReference type="PROSITE" id="PS50075"/>
    </source>
</evidence>
<dbReference type="PANTHER" id="PTHR45527">
    <property type="entry name" value="NONRIBOSOMAL PEPTIDE SYNTHETASE"/>
    <property type="match status" value="1"/>
</dbReference>
<dbReference type="PROSITE" id="PS00012">
    <property type="entry name" value="PHOSPHOPANTETHEINE"/>
    <property type="match status" value="5"/>
</dbReference>
<evidence type="ECO:0000256" key="5">
    <source>
        <dbReference type="ARBA" id="ARBA00029454"/>
    </source>
</evidence>
<dbReference type="OrthoDB" id="416786at2759"/>
<dbReference type="FunFam" id="3.40.50.980:FF:000001">
    <property type="entry name" value="Non-ribosomal peptide synthetase"/>
    <property type="match status" value="2"/>
</dbReference>
<dbReference type="SMART" id="SM01294">
    <property type="entry name" value="PKS_PP_betabranch"/>
    <property type="match status" value="1"/>
</dbReference>
<dbReference type="GO" id="GO:0016874">
    <property type="term" value="F:ligase activity"/>
    <property type="evidence" value="ECO:0007669"/>
    <property type="project" value="UniProtKB-KW"/>
</dbReference>
<dbReference type="SUPFAM" id="SSF47336">
    <property type="entry name" value="ACP-like"/>
    <property type="match status" value="6"/>
</dbReference>
<name>A0A8K0SXV9_9HYPO</name>
<dbReference type="Gene3D" id="3.30.300.30">
    <property type="match status" value="3"/>
</dbReference>
<feature type="region of interest" description="Disordered" evidence="6">
    <location>
        <begin position="3703"/>
        <end position="3726"/>
    </location>
</feature>
<dbReference type="InterPro" id="IPR023213">
    <property type="entry name" value="CAT-like_dom_sf"/>
</dbReference>
<feature type="domain" description="Carrier" evidence="7">
    <location>
        <begin position="2111"/>
        <end position="2187"/>
    </location>
</feature>
<keyword evidence="2" id="KW-0596">Phosphopantetheine</keyword>
<dbReference type="InterPro" id="IPR001242">
    <property type="entry name" value="Condensation_dom"/>
</dbReference>
<organism evidence="8 9">
    <name type="scientific">Stachybotrys elegans</name>
    <dbReference type="NCBI Taxonomy" id="80388"/>
    <lineage>
        <taxon>Eukaryota</taxon>
        <taxon>Fungi</taxon>
        <taxon>Dikarya</taxon>
        <taxon>Ascomycota</taxon>
        <taxon>Pezizomycotina</taxon>
        <taxon>Sordariomycetes</taxon>
        <taxon>Hypocreomycetidae</taxon>
        <taxon>Hypocreales</taxon>
        <taxon>Stachybotryaceae</taxon>
        <taxon>Stachybotrys</taxon>
    </lineage>
</organism>
<dbReference type="InterPro" id="IPR010071">
    <property type="entry name" value="AA_adenyl_dom"/>
</dbReference>
<dbReference type="EMBL" id="JAGPNK010000004">
    <property type="protein sequence ID" value="KAH7323099.1"/>
    <property type="molecule type" value="Genomic_DNA"/>
</dbReference>
<dbReference type="Pfam" id="PF00668">
    <property type="entry name" value="Condensation"/>
    <property type="match status" value="6"/>
</dbReference>
<dbReference type="InterPro" id="IPR042099">
    <property type="entry name" value="ANL_N_sf"/>
</dbReference>
<dbReference type="FunFam" id="3.30.300.30:FF:000033">
    <property type="entry name" value="Nonribosomal siderophore peptide synthase SidC"/>
    <property type="match status" value="1"/>
</dbReference>
<feature type="domain" description="Carrier" evidence="7">
    <location>
        <begin position="3728"/>
        <end position="3804"/>
    </location>
</feature>
<dbReference type="NCBIfam" id="TIGR01733">
    <property type="entry name" value="AA-adenyl-dom"/>
    <property type="match status" value="3"/>
</dbReference>
<dbReference type="CDD" id="cd05918">
    <property type="entry name" value="A_NRPS_SidN3_like"/>
    <property type="match status" value="3"/>
</dbReference>
<dbReference type="GO" id="GO:0010106">
    <property type="term" value="P:cellular response to iron ion starvation"/>
    <property type="evidence" value="ECO:0007669"/>
    <property type="project" value="UniProtKB-ARBA"/>
</dbReference>
<dbReference type="PROSITE" id="PS00455">
    <property type="entry name" value="AMP_BINDING"/>
    <property type="match status" value="2"/>
</dbReference>
<dbReference type="Gene3D" id="1.10.1200.10">
    <property type="entry name" value="ACP-like"/>
    <property type="match status" value="6"/>
</dbReference>
<evidence type="ECO:0000256" key="3">
    <source>
        <dbReference type="ARBA" id="ARBA00022553"/>
    </source>
</evidence>
<comment type="similarity">
    <text evidence="5">Belongs to the NRP synthetase family.</text>
</comment>
<dbReference type="InterPro" id="IPR006162">
    <property type="entry name" value="Ppantetheine_attach_site"/>
</dbReference>
<dbReference type="SMART" id="SM00823">
    <property type="entry name" value="PKS_PP"/>
    <property type="match status" value="6"/>
</dbReference>
<feature type="domain" description="Carrier" evidence="7">
    <location>
        <begin position="4283"/>
        <end position="4356"/>
    </location>
</feature>
<dbReference type="Pfam" id="PF00501">
    <property type="entry name" value="AMP-binding"/>
    <property type="match status" value="3"/>
</dbReference>
<dbReference type="NCBIfam" id="NF003417">
    <property type="entry name" value="PRK04813.1"/>
    <property type="match status" value="3"/>
</dbReference>
<dbReference type="PANTHER" id="PTHR45527:SF1">
    <property type="entry name" value="FATTY ACID SYNTHASE"/>
    <property type="match status" value="1"/>
</dbReference>
<dbReference type="SUPFAM" id="SSF56801">
    <property type="entry name" value="Acetyl-CoA synthetase-like"/>
    <property type="match status" value="3"/>
</dbReference>
<dbReference type="SUPFAM" id="SSF52777">
    <property type="entry name" value="CoA-dependent acyltransferases"/>
    <property type="match status" value="12"/>
</dbReference>
<dbReference type="GO" id="GO:0031177">
    <property type="term" value="F:phosphopantetheine binding"/>
    <property type="evidence" value="ECO:0007669"/>
    <property type="project" value="InterPro"/>
</dbReference>
<dbReference type="InterPro" id="IPR020806">
    <property type="entry name" value="PKS_PP-bd"/>
</dbReference>
<dbReference type="PROSITE" id="PS50075">
    <property type="entry name" value="CARRIER"/>
    <property type="match status" value="6"/>
</dbReference>
<proteinExistence type="inferred from homology"/>
<feature type="domain" description="Carrier" evidence="7">
    <location>
        <begin position="516"/>
        <end position="589"/>
    </location>
</feature>
<keyword evidence="9" id="KW-1185">Reference proteome</keyword>
<evidence type="ECO:0000313" key="8">
    <source>
        <dbReference type="EMBL" id="KAH7323099.1"/>
    </source>
</evidence>
<accession>A0A8K0SXV9</accession>
<evidence type="ECO:0000256" key="1">
    <source>
        <dbReference type="ARBA" id="ARBA00004924"/>
    </source>
</evidence>
<keyword evidence="4" id="KW-0436">Ligase</keyword>
<comment type="pathway">
    <text evidence="1">Siderophore biosynthesis.</text>
</comment>